<dbReference type="InterPro" id="IPR015797">
    <property type="entry name" value="NUDIX_hydrolase-like_dom_sf"/>
</dbReference>
<dbReference type="AlphaFoldDB" id="A0A9N9LW22"/>
<evidence type="ECO:0000256" key="2">
    <source>
        <dbReference type="ARBA" id="ARBA00001946"/>
    </source>
</evidence>
<evidence type="ECO:0000313" key="8">
    <source>
        <dbReference type="EMBL" id="CAG8979646.1"/>
    </source>
</evidence>
<comment type="caution">
    <text evidence="8">The sequence shown here is derived from an EMBL/GenBank/DDBJ whole genome shotgun (WGS) entry which is preliminary data.</text>
</comment>
<dbReference type="PANTHER" id="PTHR12318">
    <property type="entry name" value="TESTOSTERONE-REGULATED PROTEIN RP2"/>
    <property type="match status" value="1"/>
</dbReference>
<keyword evidence="3" id="KW-0479">Metal-binding</keyword>
<dbReference type="SUPFAM" id="SSF55811">
    <property type="entry name" value="Nudix"/>
    <property type="match status" value="1"/>
</dbReference>
<evidence type="ECO:0000256" key="1">
    <source>
        <dbReference type="ARBA" id="ARBA00001936"/>
    </source>
</evidence>
<evidence type="ECO:0000313" key="9">
    <source>
        <dbReference type="Proteomes" id="UP000701801"/>
    </source>
</evidence>
<evidence type="ECO:0000259" key="7">
    <source>
        <dbReference type="PROSITE" id="PS51462"/>
    </source>
</evidence>
<name>A0A9N9LW22_9HELO</name>
<evidence type="ECO:0000256" key="6">
    <source>
        <dbReference type="ARBA" id="ARBA00023211"/>
    </source>
</evidence>
<dbReference type="GO" id="GO:0016818">
    <property type="term" value="F:hydrolase activity, acting on acid anhydrides, in phosphorus-containing anhydrides"/>
    <property type="evidence" value="ECO:0007669"/>
    <property type="project" value="InterPro"/>
</dbReference>
<sequence>MPWNVTSCLPARQSILGTRNRNTTILVLLRQLRGVTKTSSNQGRVYSSLRDWRGCEKGKGWEEKVQGRRRVGLGGLSILTGGRETSGKMGKLGRATMTDLKKQYMSTKPPDKKGRAEPRPSASILLLSPTNQILLLHRVQTSSSFPYAHVFPGGNLSAAQDGPIPDPSSDERHVDGPAYRMGAMRECFEESGILLARNKEGGMLDVGVTEREEARRGVHMGELGFAGWVEGLGGVVDCDSLIPFTRWITPPNLPKRFTTQMYIYFLPLSSPSPSPTTTSPIPSSAIIPVPTPDGGLEHTTAAFAPASHWLNLARKNEIILFPPQYYLMHLLSSFLSPSPSSSPDNTHLQAQRDAILTFLNTGTSSGKHVKWAEKVISPKGIMMTSDGKSVLGLEGCGPELEGKGRVGDGERVVVCRFERGGPRDVEVRWRREVFDEERGKGGGKL</sequence>
<dbReference type="InterPro" id="IPR039121">
    <property type="entry name" value="NUDT19"/>
</dbReference>
<dbReference type="Gene3D" id="3.90.79.10">
    <property type="entry name" value="Nucleoside Triphosphate Pyrophosphohydrolase"/>
    <property type="match status" value="1"/>
</dbReference>
<protein>
    <recommendedName>
        <fullName evidence="7">Nudix hydrolase domain-containing protein</fullName>
    </recommendedName>
</protein>
<keyword evidence="6" id="KW-0464">Manganese</keyword>
<dbReference type="EMBL" id="CAJVRM010000327">
    <property type="protein sequence ID" value="CAG8979646.1"/>
    <property type="molecule type" value="Genomic_DNA"/>
</dbReference>
<dbReference type="GO" id="GO:0046872">
    <property type="term" value="F:metal ion binding"/>
    <property type="evidence" value="ECO:0007669"/>
    <property type="project" value="UniProtKB-KW"/>
</dbReference>
<reference evidence="8" key="1">
    <citation type="submission" date="2021-07" db="EMBL/GenBank/DDBJ databases">
        <authorList>
            <person name="Durling M."/>
        </authorList>
    </citation>
    <scope>NUCLEOTIDE SEQUENCE</scope>
</reference>
<keyword evidence="4" id="KW-0378">Hydrolase</keyword>
<organism evidence="8 9">
    <name type="scientific">Hymenoscyphus albidus</name>
    <dbReference type="NCBI Taxonomy" id="595503"/>
    <lineage>
        <taxon>Eukaryota</taxon>
        <taxon>Fungi</taxon>
        <taxon>Dikarya</taxon>
        <taxon>Ascomycota</taxon>
        <taxon>Pezizomycotina</taxon>
        <taxon>Leotiomycetes</taxon>
        <taxon>Helotiales</taxon>
        <taxon>Helotiaceae</taxon>
        <taxon>Hymenoscyphus</taxon>
    </lineage>
</organism>
<keyword evidence="5" id="KW-0460">Magnesium</keyword>
<comment type="cofactor">
    <cofactor evidence="1">
        <name>Mn(2+)</name>
        <dbReference type="ChEBI" id="CHEBI:29035"/>
    </cofactor>
</comment>
<dbReference type="GO" id="GO:0005739">
    <property type="term" value="C:mitochondrion"/>
    <property type="evidence" value="ECO:0007669"/>
    <property type="project" value="TreeGrafter"/>
</dbReference>
<evidence type="ECO:0000256" key="4">
    <source>
        <dbReference type="ARBA" id="ARBA00022801"/>
    </source>
</evidence>
<evidence type="ECO:0000256" key="5">
    <source>
        <dbReference type="ARBA" id="ARBA00022842"/>
    </source>
</evidence>
<gene>
    <name evidence="8" type="ORF">HYALB_00011530</name>
</gene>
<accession>A0A9N9LW22</accession>
<proteinExistence type="predicted"/>
<keyword evidence="9" id="KW-1185">Reference proteome</keyword>
<dbReference type="InterPro" id="IPR000086">
    <property type="entry name" value="NUDIX_hydrolase_dom"/>
</dbReference>
<dbReference type="CDD" id="cd18870">
    <property type="entry name" value="NUDIX_AcylCoAdiphos_Nudt19"/>
    <property type="match status" value="1"/>
</dbReference>
<comment type="cofactor">
    <cofactor evidence="2">
        <name>Mg(2+)</name>
        <dbReference type="ChEBI" id="CHEBI:18420"/>
    </cofactor>
</comment>
<dbReference type="PROSITE" id="PS51462">
    <property type="entry name" value="NUDIX"/>
    <property type="match status" value="1"/>
</dbReference>
<feature type="domain" description="Nudix hydrolase" evidence="7">
    <location>
        <begin position="117"/>
        <end position="326"/>
    </location>
</feature>
<dbReference type="OrthoDB" id="1695362at2759"/>
<dbReference type="PANTHER" id="PTHR12318:SF0">
    <property type="entry name" value="ACYL-COENZYME A DIPHOSPHATASE NUDT19"/>
    <property type="match status" value="1"/>
</dbReference>
<dbReference type="Proteomes" id="UP000701801">
    <property type="component" value="Unassembled WGS sequence"/>
</dbReference>
<evidence type="ECO:0000256" key="3">
    <source>
        <dbReference type="ARBA" id="ARBA00022723"/>
    </source>
</evidence>